<proteinExistence type="predicted"/>
<sequence>MLAGNPKILEHLNAINEFLKSDKVYRLGIPVSSNNASTSIQLLFQTSKMFLALLDVKNLLVHQV</sequence>
<evidence type="ECO:0000313" key="2">
    <source>
        <dbReference type="Proteomes" id="UP000316621"/>
    </source>
</evidence>
<name>A0A4Y7JNW4_PAPSO</name>
<accession>A0A4Y7JNW4</accession>
<dbReference type="Proteomes" id="UP000316621">
    <property type="component" value="Chromosome 5"/>
</dbReference>
<reference evidence="1 2" key="1">
    <citation type="journal article" date="2018" name="Science">
        <title>The opium poppy genome and morphinan production.</title>
        <authorList>
            <person name="Guo L."/>
            <person name="Winzer T."/>
            <person name="Yang X."/>
            <person name="Li Y."/>
            <person name="Ning Z."/>
            <person name="He Z."/>
            <person name="Teodor R."/>
            <person name="Lu Y."/>
            <person name="Bowser T.A."/>
            <person name="Graham I.A."/>
            <person name="Ye K."/>
        </authorList>
    </citation>
    <scope>NUCLEOTIDE SEQUENCE [LARGE SCALE GENOMIC DNA]</scope>
    <source>
        <strain evidence="2">cv. HN1</strain>
        <tissue evidence="1">Leaves</tissue>
    </source>
</reference>
<dbReference type="Gramene" id="RZC61651">
    <property type="protein sequence ID" value="RZC61651"/>
    <property type="gene ID" value="C5167_023424"/>
</dbReference>
<dbReference type="AlphaFoldDB" id="A0A4Y7JNW4"/>
<gene>
    <name evidence="1" type="ORF">C5167_023424</name>
</gene>
<organism evidence="1 2">
    <name type="scientific">Papaver somniferum</name>
    <name type="common">Opium poppy</name>
    <dbReference type="NCBI Taxonomy" id="3469"/>
    <lineage>
        <taxon>Eukaryota</taxon>
        <taxon>Viridiplantae</taxon>
        <taxon>Streptophyta</taxon>
        <taxon>Embryophyta</taxon>
        <taxon>Tracheophyta</taxon>
        <taxon>Spermatophyta</taxon>
        <taxon>Magnoliopsida</taxon>
        <taxon>Ranunculales</taxon>
        <taxon>Papaveraceae</taxon>
        <taxon>Papaveroideae</taxon>
        <taxon>Papaver</taxon>
    </lineage>
</organism>
<dbReference type="EMBL" id="CM010719">
    <property type="protein sequence ID" value="RZC61651.1"/>
    <property type="molecule type" value="Genomic_DNA"/>
</dbReference>
<keyword evidence="2" id="KW-1185">Reference proteome</keyword>
<evidence type="ECO:0000313" key="1">
    <source>
        <dbReference type="EMBL" id="RZC61651.1"/>
    </source>
</evidence>
<protein>
    <submittedName>
        <fullName evidence="1">Uncharacterized protein</fullName>
    </submittedName>
</protein>